<dbReference type="InterPro" id="IPR044023">
    <property type="entry name" value="Ig_7"/>
</dbReference>
<dbReference type="InterPro" id="IPR045829">
    <property type="entry name" value="PKD_6"/>
</dbReference>
<reference evidence="5" key="1">
    <citation type="submission" date="2017-01" db="EMBL/GenBank/DDBJ databases">
        <authorList>
            <person name="Varghese N."/>
            <person name="Submissions S."/>
        </authorList>
    </citation>
    <scope>NUCLEOTIDE SEQUENCE [LARGE SCALE GENOMIC DNA]</scope>
    <source>
        <strain evidence="5">DM9</strain>
    </source>
</reference>
<dbReference type="Pfam" id="PF19081">
    <property type="entry name" value="Ig_7"/>
    <property type="match status" value="2"/>
</dbReference>
<feature type="domain" description="PKD-like" evidence="3">
    <location>
        <begin position="466"/>
        <end position="547"/>
    </location>
</feature>
<evidence type="ECO:0000313" key="4">
    <source>
        <dbReference type="EMBL" id="SIQ68630.1"/>
    </source>
</evidence>
<name>A0A1N6USL2_9BACT</name>
<evidence type="ECO:0000259" key="3">
    <source>
        <dbReference type="Pfam" id="PF19408"/>
    </source>
</evidence>
<dbReference type="STRING" id="1077936.SAMN05421545_1052"/>
<gene>
    <name evidence="4" type="ORF">SAMN05421545_1052</name>
</gene>
<dbReference type="Proteomes" id="UP000185924">
    <property type="component" value="Unassembled WGS sequence"/>
</dbReference>
<dbReference type="EMBL" id="FTNM01000001">
    <property type="protein sequence ID" value="SIQ68630.1"/>
    <property type="molecule type" value="Genomic_DNA"/>
</dbReference>
<evidence type="ECO:0000259" key="1">
    <source>
        <dbReference type="Pfam" id="PF18962"/>
    </source>
</evidence>
<keyword evidence="5" id="KW-1185">Reference proteome</keyword>
<dbReference type="InterPro" id="IPR026444">
    <property type="entry name" value="Secre_tail"/>
</dbReference>
<feature type="domain" description="Ig-like" evidence="2">
    <location>
        <begin position="384"/>
        <end position="461"/>
    </location>
</feature>
<dbReference type="NCBIfam" id="TIGR04183">
    <property type="entry name" value="Por_Secre_tail"/>
    <property type="match status" value="1"/>
</dbReference>
<feature type="domain" description="Ig-like" evidence="2">
    <location>
        <begin position="205"/>
        <end position="283"/>
    </location>
</feature>
<protein>
    <submittedName>
        <fullName evidence="4">Por secretion system C-terminal sorting domain-containing protein</fullName>
    </submittedName>
</protein>
<proteinExistence type="predicted"/>
<accession>A0A1N6USL2</accession>
<feature type="domain" description="Secretion system C-terminal sorting" evidence="1">
    <location>
        <begin position="766"/>
        <end position="837"/>
    </location>
</feature>
<evidence type="ECO:0000313" key="5">
    <source>
        <dbReference type="Proteomes" id="UP000185924"/>
    </source>
</evidence>
<dbReference type="Pfam" id="PF19408">
    <property type="entry name" value="PKD_6"/>
    <property type="match status" value="1"/>
</dbReference>
<dbReference type="AlphaFoldDB" id="A0A1N6USL2"/>
<evidence type="ECO:0000259" key="2">
    <source>
        <dbReference type="Pfam" id="PF19081"/>
    </source>
</evidence>
<dbReference type="Pfam" id="PF18962">
    <property type="entry name" value="Por_Secre_tail"/>
    <property type="match status" value="1"/>
</dbReference>
<dbReference type="RefSeq" id="WP_234986299.1">
    <property type="nucleotide sequence ID" value="NZ_FTNM01000001.1"/>
</dbReference>
<organism evidence="4 5">
    <name type="scientific">Pontibacter lucknowensis</name>
    <dbReference type="NCBI Taxonomy" id="1077936"/>
    <lineage>
        <taxon>Bacteria</taxon>
        <taxon>Pseudomonadati</taxon>
        <taxon>Bacteroidota</taxon>
        <taxon>Cytophagia</taxon>
        <taxon>Cytophagales</taxon>
        <taxon>Hymenobacteraceae</taxon>
        <taxon>Pontibacter</taxon>
    </lineage>
</organism>
<sequence length="841" mass="90568">MKHIYNPTAAFTQRPTANATGTAAASKVFMLLLLSFFLLASGESVGQSIPVYNNGFTASERAGISFDSDGKGIGPSYSNNELVINSTGTGSSAGYNGFIFINTNYQTKPGFTYNISLKARVTGSGSNRDGKFYVNLGNSESQIREGAFKAIPQIDISNTDFLSTTSANLVLGSMSNLVIGIYVDGSRNDATIRFDDLVITERCAPPVPQAFSASSCTGPADLVLTATGATAGERYRWYKGNSSSYDETIEGSYSVRVSTSTIYYVSRYNVLGQCEGPRVAIEALIGKPVKPTVTTTDNCPTGEVVLTARGASAGDTYVWMRNGNIVAEITATSANNFTSTQTFKRANEYGLVSVYIRKPSGSLCTQSDSWDVNVMQQGQNITSPSASAISACIGGSVVLTASGAVLGETYRWYTNQADVFPQWQGDIYEIEAPTTQTTYYVSKYNITLGCESAKVPISVTPAPILQHSAITGNQTVCQGRTEIYSVPNVVGASYTWSIVPADGFVNSPAPSIANANTNQVSITSPNEAYRGTLRVTVSNSCNSYTSELTVEASNNNVATGNLVEPVNPVVGQPETYGFASNIDDNLIGTLIWSYRRTNSPEWISTSPSPTTSRTFTFQSMPGDLNGVRVEIQVLNPENYCVTGLSATNTFFVGNEAIVPLPVELMFFKAQAQTKGVNLTWATASEQENKGFEVQVSRNARDFEAIGFVESKVGTTALRQDYNFLDTKAVIGTRYYRLKQVDLDGTTSYSPIRAVALNTGNGTASAYPNPFDDAVVVTLNGTEARNVQVMLMDAMGKVLQQRTEETSGNSITVDMRSVTTKGMYVLYILDNDTKHTFKLMKR</sequence>